<sequence length="12" mass="1474">MVGTVKRKRDRK</sequence>
<accession>A0A0A9ADE7</accession>
<organism evidence="1">
    <name type="scientific">Arundo donax</name>
    <name type="common">Giant reed</name>
    <name type="synonym">Donax arundinaceus</name>
    <dbReference type="NCBI Taxonomy" id="35708"/>
    <lineage>
        <taxon>Eukaryota</taxon>
        <taxon>Viridiplantae</taxon>
        <taxon>Streptophyta</taxon>
        <taxon>Embryophyta</taxon>
        <taxon>Tracheophyta</taxon>
        <taxon>Spermatophyta</taxon>
        <taxon>Magnoliopsida</taxon>
        <taxon>Liliopsida</taxon>
        <taxon>Poales</taxon>
        <taxon>Poaceae</taxon>
        <taxon>PACMAD clade</taxon>
        <taxon>Arundinoideae</taxon>
        <taxon>Arundineae</taxon>
        <taxon>Arundo</taxon>
    </lineage>
</organism>
<proteinExistence type="predicted"/>
<name>A0A0A9ADE7_ARUDO</name>
<dbReference type="EMBL" id="GBRH01248779">
    <property type="protein sequence ID" value="JAD49116.1"/>
    <property type="molecule type" value="Transcribed_RNA"/>
</dbReference>
<evidence type="ECO:0000313" key="1">
    <source>
        <dbReference type="EMBL" id="JAD49116.1"/>
    </source>
</evidence>
<protein>
    <submittedName>
        <fullName evidence="1">Uncharacterized protein</fullName>
    </submittedName>
</protein>
<reference evidence="1" key="2">
    <citation type="journal article" date="2015" name="Data Brief">
        <title>Shoot transcriptome of the giant reed, Arundo donax.</title>
        <authorList>
            <person name="Barrero R.A."/>
            <person name="Guerrero F.D."/>
            <person name="Moolhuijzen P."/>
            <person name="Goolsby J.A."/>
            <person name="Tidwell J."/>
            <person name="Bellgard S.E."/>
            <person name="Bellgard M.I."/>
        </authorList>
    </citation>
    <scope>NUCLEOTIDE SEQUENCE</scope>
    <source>
        <tissue evidence="1">Shoot tissue taken approximately 20 cm above the soil surface</tissue>
    </source>
</reference>
<reference evidence="1" key="1">
    <citation type="submission" date="2014-09" db="EMBL/GenBank/DDBJ databases">
        <authorList>
            <person name="Magalhaes I.L.F."/>
            <person name="Oliveira U."/>
            <person name="Santos F.R."/>
            <person name="Vidigal T.H.D.A."/>
            <person name="Brescovit A.D."/>
            <person name="Santos A.J."/>
        </authorList>
    </citation>
    <scope>NUCLEOTIDE SEQUENCE</scope>
    <source>
        <tissue evidence="1">Shoot tissue taken approximately 20 cm above the soil surface</tissue>
    </source>
</reference>